<dbReference type="Pfam" id="PF00531">
    <property type="entry name" value="Death"/>
    <property type="match status" value="1"/>
</dbReference>
<evidence type="ECO:0000256" key="1">
    <source>
        <dbReference type="ARBA" id="ARBA00022703"/>
    </source>
</evidence>
<dbReference type="PROSITE" id="PS50017">
    <property type="entry name" value="DEATH_DOMAIN"/>
    <property type="match status" value="1"/>
</dbReference>
<keyword evidence="2" id="KW-0732">Signal</keyword>
<keyword evidence="1" id="KW-0053">Apoptosis</keyword>
<organism evidence="9 10">
    <name type="scientific">Porites lobata</name>
    <dbReference type="NCBI Taxonomy" id="104759"/>
    <lineage>
        <taxon>Eukaryota</taxon>
        <taxon>Metazoa</taxon>
        <taxon>Cnidaria</taxon>
        <taxon>Anthozoa</taxon>
        <taxon>Hexacorallia</taxon>
        <taxon>Scleractinia</taxon>
        <taxon>Fungiina</taxon>
        <taxon>Poritidae</taxon>
        <taxon>Porites</taxon>
    </lineage>
</organism>
<dbReference type="PROSITE" id="PS00652">
    <property type="entry name" value="TNFR_NGFR_1"/>
    <property type="match status" value="1"/>
</dbReference>
<dbReference type="InterPro" id="IPR000488">
    <property type="entry name" value="Death_dom"/>
</dbReference>
<evidence type="ECO:0000256" key="6">
    <source>
        <dbReference type="PROSITE-ProRule" id="PRU00206"/>
    </source>
</evidence>
<dbReference type="Gene3D" id="1.10.533.10">
    <property type="entry name" value="Death Domain, Fas"/>
    <property type="match status" value="1"/>
</dbReference>
<dbReference type="InterPro" id="IPR001368">
    <property type="entry name" value="TNFR/NGFR_Cys_rich_reg"/>
</dbReference>
<evidence type="ECO:0000259" key="8">
    <source>
        <dbReference type="PROSITE" id="PS50050"/>
    </source>
</evidence>
<evidence type="ECO:0008006" key="11">
    <source>
        <dbReference type="Google" id="ProtNLM"/>
    </source>
</evidence>
<evidence type="ECO:0000256" key="4">
    <source>
        <dbReference type="ARBA" id="ARBA00023157"/>
    </source>
</evidence>
<gene>
    <name evidence="9" type="ORF">PLOB_00000972</name>
</gene>
<evidence type="ECO:0000313" key="9">
    <source>
        <dbReference type="EMBL" id="CAH3042522.1"/>
    </source>
</evidence>
<dbReference type="SUPFAM" id="SSF47986">
    <property type="entry name" value="DEATH domain"/>
    <property type="match status" value="1"/>
</dbReference>
<comment type="caution">
    <text evidence="9">The sequence shown here is derived from an EMBL/GenBank/DDBJ whole genome shotgun (WGS) entry which is preliminary data.</text>
</comment>
<sequence length="432" mass="48940">MVVVFGNRCDNKNHVELFDPNDHSKFECWPVPTCQEGQEPSVKPGSVHPKATDVSCIPCGHGWFSNHDTNFRCQKCTSCGNKDVRVNCSIYRDAVCSKSCKSNTHYFNETDGQCYTCTECCGKDMSNIEPHCLLGNLRVGSVIGQQGELHCKVLLSQKCDEPSENVSTNISSVINISNVETAKGTICPLQILGKKLERKHTRRDLFQYRNCKLKQNVEVYFIAPLNQALLLFADSSRGRGAAKFTKTRKIPRNSVEILSNTCLYNIFETYFSYRGYLLAVNLQIYLGTSSLKRSNRLCCEKLGTSHDRAILERKTFEEELKCIPEGVLKIDDIDYDVELIIVSGLDENKAQAKNWYDVGRKLGLSRSDLNHIKREDLRQGGSPTEMLIYKLGTLKSVVTARCFVHALHYLGRHDIVNRVFDFYRNQELTSCV</sequence>
<accession>A0ABN8N721</accession>
<keyword evidence="3" id="KW-0677">Repeat</keyword>
<dbReference type="Gene3D" id="2.10.50.10">
    <property type="entry name" value="Tumor Necrosis Factor Receptor, subunit A, domain 2"/>
    <property type="match status" value="1"/>
</dbReference>
<dbReference type="CDD" id="cd00185">
    <property type="entry name" value="TNFRSF"/>
    <property type="match status" value="1"/>
</dbReference>
<name>A0ABN8N721_9CNID</name>
<proteinExistence type="predicted"/>
<feature type="repeat" description="TNFR-Cys" evidence="6">
    <location>
        <begin position="58"/>
        <end position="96"/>
    </location>
</feature>
<reference evidence="9 10" key="1">
    <citation type="submission" date="2022-05" db="EMBL/GenBank/DDBJ databases">
        <authorList>
            <consortium name="Genoscope - CEA"/>
            <person name="William W."/>
        </authorList>
    </citation>
    <scope>NUCLEOTIDE SEQUENCE [LARGE SCALE GENOMIC DNA]</scope>
</reference>
<keyword evidence="5" id="KW-0325">Glycoprotein</keyword>
<dbReference type="PROSITE" id="PS50050">
    <property type="entry name" value="TNFR_NGFR_2"/>
    <property type="match status" value="1"/>
</dbReference>
<protein>
    <recommendedName>
        <fullName evidence="11">TNFR-Cys domain-containing protein</fullName>
    </recommendedName>
</protein>
<keyword evidence="4" id="KW-1015">Disulfide bond</keyword>
<evidence type="ECO:0000259" key="7">
    <source>
        <dbReference type="PROSITE" id="PS50017"/>
    </source>
</evidence>
<dbReference type="EMBL" id="CALNXK010000010">
    <property type="protein sequence ID" value="CAH3042522.1"/>
    <property type="molecule type" value="Genomic_DNA"/>
</dbReference>
<dbReference type="CDD" id="cd01670">
    <property type="entry name" value="Death"/>
    <property type="match status" value="1"/>
</dbReference>
<dbReference type="InterPro" id="IPR011029">
    <property type="entry name" value="DEATH-like_dom_sf"/>
</dbReference>
<evidence type="ECO:0000313" key="10">
    <source>
        <dbReference type="Proteomes" id="UP001159405"/>
    </source>
</evidence>
<feature type="domain" description="Death" evidence="7">
    <location>
        <begin position="354"/>
        <end position="423"/>
    </location>
</feature>
<feature type="domain" description="TNFR-Cys" evidence="8">
    <location>
        <begin position="58"/>
        <end position="96"/>
    </location>
</feature>
<dbReference type="Proteomes" id="UP001159405">
    <property type="component" value="Unassembled WGS sequence"/>
</dbReference>
<evidence type="ECO:0000256" key="5">
    <source>
        <dbReference type="ARBA" id="ARBA00023180"/>
    </source>
</evidence>
<keyword evidence="10" id="KW-1185">Reference proteome</keyword>
<comment type="caution">
    <text evidence="6">Lacks conserved residue(s) required for the propagation of feature annotation.</text>
</comment>
<evidence type="ECO:0000256" key="2">
    <source>
        <dbReference type="ARBA" id="ARBA00022729"/>
    </source>
</evidence>
<evidence type="ECO:0000256" key="3">
    <source>
        <dbReference type="ARBA" id="ARBA00022737"/>
    </source>
</evidence>